<dbReference type="PANTHER" id="PTHR11477:SF0">
    <property type="entry name" value="IP08861P-RELATED"/>
    <property type="match status" value="1"/>
</dbReference>
<dbReference type="GO" id="GO:0005634">
    <property type="term" value="C:nucleus"/>
    <property type="evidence" value="ECO:0007669"/>
    <property type="project" value="TreeGrafter"/>
</dbReference>
<dbReference type="PANTHER" id="PTHR11477">
    <property type="entry name" value="TRANSCRIPTION FACTOR S-II ZINC FINGER DOMAIN-CONTAINING PROTEIN"/>
    <property type="match status" value="1"/>
</dbReference>
<evidence type="ECO:0000256" key="5">
    <source>
        <dbReference type="SAM" id="MobiDB-lite"/>
    </source>
</evidence>
<keyword evidence="2" id="KW-0863">Zinc-finger</keyword>
<gene>
    <name evidence="7" type="ORF">CEUSTIGMA_g67.t1</name>
</gene>
<feature type="compositionally biased region" description="Basic and acidic residues" evidence="5">
    <location>
        <begin position="17"/>
        <end position="28"/>
    </location>
</feature>
<accession>A0A250WP99</accession>
<dbReference type="Gene3D" id="1.10.472.30">
    <property type="entry name" value="Transcription elongation factor S-II, central domain"/>
    <property type="match status" value="1"/>
</dbReference>
<dbReference type="EMBL" id="BEGY01000001">
    <property type="protein sequence ID" value="GAX72611.1"/>
    <property type="molecule type" value="Genomic_DNA"/>
</dbReference>
<dbReference type="InterPro" id="IPR036575">
    <property type="entry name" value="TFIIS_cen_dom_sf"/>
</dbReference>
<keyword evidence="1" id="KW-0479">Metal-binding</keyword>
<sequence>MKRGSIPPENSSKKRIVTVEEKADSSEDSTRAACSSLLELALGIPNNSTQVKSLTGDVNENFSCSVKDMASKIEGALFLYHKGTSNKGYKAAARVLVLNLKRNEELREKLLNGELQASEFISMDWKQLSTTQQRAKDEQTQEMLLRSVTLNDASTLQSEKYTCPSCQSKACTVLDAGRRDVGKSETWGSKGDSERDRVVTCTLCGNRWEVSSLL</sequence>
<dbReference type="OrthoDB" id="44867at2759"/>
<proteinExistence type="predicted"/>
<feature type="region of interest" description="Disordered" evidence="5">
    <location>
        <begin position="1"/>
        <end position="28"/>
    </location>
</feature>
<evidence type="ECO:0000256" key="1">
    <source>
        <dbReference type="ARBA" id="ARBA00022723"/>
    </source>
</evidence>
<dbReference type="STRING" id="1157962.A0A250WP99"/>
<name>A0A250WP99_9CHLO</name>
<dbReference type="SMART" id="SM00510">
    <property type="entry name" value="TFS2M"/>
    <property type="match status" value="1"/>
</dbReference>
<feature type="domain" description="TFIIS central" evidence="6">
    <location>
        <begin position="30"/>
        <end position="156"/>
    </location>
</feature>
<comment type="caution">
    <text evidence="7">The sequence shown here is derived from an EMBL/GenBank/DDBJ whole genome shotgun (WGS) entry which is preliminary data.</text>
</comment>
<evidence type="ECO:0000256" key="2">
    <source>
        <dbReference type="ARBA" id="ARBA00022771"/>
    </source>
</evidence>
<keyword evidence="4" id="KW-0539">Nucleus</keyword>
<dbReference type="Pfam" id="PF07500">
    <property type="entry name" value="TFIIS_M"/>
    <property type="match status" value="1"/>
</dbReference>
<dbReference type="GO" id="GO:0006351">
    <property type="term" value="P:DNA-templated transcription"/>
    <property type="evidence" value="ECO:0007669"/>
    <property type="project" value="InterPro"/>
</dbReference>
<dbReference type="PROSITE" id="PS51321">
    <property type="entry name" value="TFIIS_CENTRAL"/>
    <property type="match status" value="1"/>
</dbReference>
<keyword evidence="3" id="KW-0862">Zinc</keyword>
<dbReference type="SUPFAM" id="SSF46942">
    <property type="entry name" value="Elongation factor TFIIS domain 2"/>
    <property type="match status" value="1"/>
</dbReference>
<evidence type="ECO:0000256" key="3">
    <source>
        <dbReference type="ARBA" id="ARBA00022833"/>
    </source>
</evidence>
<keyword evidence="8" id="KW-1185">Reference proteome</keyword>
<evidence type="ECO:0000256" key="4">
    <source>
        <dbReference type="ARBA" id="ARBA00023242"/>
    </source>
</evidence>
<evidence type="ECO:0000313" key="8">
    <source>
        <dbReference type="Proteomes" id="UP000232323"/>
    </source>
</evidence>
<dbReference type="InterPro" id="IPR003618">
    <property type="entry name" value="TFIIS_cen_dom"/>
</dbReference>
<evidence type="ECO:0000313" key="7">
    <source>
        <dbReference type="EMBL" id="GAX72611.1"/>
    </source>
</evidence>
<organism evidence="7 8">
    <name type="scientific">Chlamydomonas eustigma</name>
    <dbReference type="NCBI Taxonomy" id="1157962"/>
    <lineage>
        <taxon>Eukaryota</taxon>
        <taxon>Viridiplantae</taxon>
        <taxon>Chlorophyta</taxon>
        <taxon>core chlorophytes</taxon>
        <taxon>Chlorophyceae</taxon>
        <taxon>CS clade</taxon>
        <taxon>Chlamydomonadales</taxon>
        <taxon>Chlamydomonadaceae</taxon>
        <taxon>Chlamydomonas</taxon>
    </lineage>
</organism>
<protein>
    <recommendedName>
        <fullName evidence="6">TFIIS central domain-containing protein</fullName>
    </recommendedName>
</protein>
<dbReference type="AlphaFoldDB" id="A0A250WP99"/>
<dbReference type="GO" id="GO:0008270">
    <property type="term" value="F:zinc ion binding"/>
    <property type="evidence" value="ECO:0007669"/>
    <property type="project" value="UniProtKB-KW"/>
</dbReference>
<dbReference type="Proteomes" id="UP000232323">
    <property type="component" value="Unassembled WGS sequence"/>
</dbReference>
<evidence type="ECO:0000259" key="6">
    <source>
        <dbReference type="PROSITE" id="PS51321"/>
    </source>
</evidence>
<reference evidence="7 8" key="1">
    <citation type="submission" date="2017-08" db="EMBL/GenBank/DDBJ databases">
        <title>Acidophilic green algal genome provides insights into adaptation to an acidic environment.</title>
        <authorList>
            <person name="Hirooka S."/>
            <person name="Hirose Y."/>
            <person name="Kanesaki Y."/>
            <person name="Higuchi S."/>
            <person name="Fujiwara T."/>
            <person name="Onuma R."/>
            <person name="Era A."/>
            <person name="Ohbayashi R."/>
            <person name="Uzuka A."/>
            <person name="Nozaki H."/>
            <person name="Yoshikawa H."/>
            <person name="Miyagishima S.Y."/>
        </authorList>
    </citation>
    <scope>NUCLEOTIDE SEQUENCE [LARGE SCALE GENOMIC DNA]</scope>
    <source>
        <strain evidence="7 8">NIES-2499</strain>
    </source>
</reference>